<name>A0A6G1BKD2_9ORYZ</name>
<accession>A0A6G1BKD2</accession>
<evidence type="ECO:0000313" key="1">
    <source>
        <dbReference type="EMBL" id="KAF0888177.1"/>
    </source>
</evidence>
<reference evidence="1 2" key="1">
    <citation type="submission" date="2019-11" db="EMBL/GenBank/DDBJ databases">
        <title>Whole genome sequence of Oryza granulata.</title>
        <authorList>
            <person name="Li W."/>
        </authorList>
    </citation>
    <scope>NUCLEOTIDE SEQUENCE [LARGE SCALE GENOMIC DNA]</scope>
    <source>
        <strain evidence="2">cv. Menghai</strain>
        <tissue evidence="1">Leaf</tissue>
    </source>
</reference>
<organism evidence="1 2">
    <name type="scientific">Oryza meyeriana var. granulata</name>
    <dbReference type="NCBI Taxonomy" id="110450"/>
    <lineage>
        <taxon>Eukaryota</taxon>
        <taxon>Viridiplantae</taxon>
        <taxon>Streptophyta</taxon>
        <taxon>Embryophyta</taxon>
        <taxon>Tracheophyta</taxon>
        <taxon>Spermatophyta</taxon>
        <taxon>Magnoliopsida</taxon>
        <taxon>Liliopsida</taxon>
        <taxon>Poales</taxon>
        <taxon>Poaceae</taxon>
        <taxon>BOP clade</taxon>
        <taxon>Oryzoideae</taxon>
        <taxon>Oryzeae</taxon>
        <taxon>Oryzinae</taxon>
        <taxon>Oryza</taxon>
        <taxon>Oryza meyeriana</taxon>
    </lineage>
</organism>
<comment type="caution">
    <text evidence="1">The sequence shown here is derived from an EMBL/GenBank/DDBJ whole genome shotgun (WGS) entry which is preliminary data.</text>
</comment>
<keyword evidence="2" id="KW-1185">Reference proteome</keyword>
<protein>
    <submittedName>
        <fullName evidence="1">Uncharacterized protein</fullName>
    </submittedName>
</protein>
<dbReference type="AlphaFoldDB" id="A0A6G1BKD2"/>
<dbReference type="EMBL" id="SPHZ02000012">
    <property type="protein sequence ID" value="KAF0888177.1"/>
    <property type="molecule type" value="Genomic_DNA"/>
</dbReference>
<sequence length="75" mass="8631">MGILSLGDGFAVAFLQKWVECKDSQGRTITAEEIEQGRKSFRRLRKEESPFRRWPSSAYSNVQVTGIWMRTTTGF</sequence>
<evidence type="ECO:0000313" key="2">
    <source>
        <dbReference type="Proteomes" id="UP000479710"/>
    </source>
</evidence>
<proteinExistence type="predicted"/>
<dbReference type="Proteomes" id="UP000479710">
    <property type="component" value="Unassembled WGS sequence"/>
</dbReference>
<gene>
    <name evidence="1" type="ORF">E2562_010866</name>
</gene>